<dbReference type="RefSeq" id="WP_339586753.1">
    <property type="nucleotide sequence ID" value="NZ_JBBHJZ010000002.1"/>
</dbReference>
<comment type="caution">
    <text evidence="7">The sequence shown here is derived from an EMBL/GenBank/DDBJ whole genome shotgun (WGS) entry which is preliminary data.</text>
</comment>
<dbReference type="PROSITE" id="PS51123">
    <property type="entry name" value="OMPA_2"/>
    <property type="match status" value="1"/>
</dbReference>
<dbReference type="InterPro" id="IPR006665">
    <property type="entry name" value="OmpA-like"/>
</dbReference>
<gene>
    <name evidence="7" type="ORF">WG901_09110</name>
</gene>
<dbReference type="PANTHER" id="PTHR30329:SF21">
    <property type="entry name" value="LIPOPROTEIN YIAD-RELATED"/>
    <property type="match status" value="1"/>
</dbReference>
<dbReference type="InterPro" id="IPR036737">
    <property type="entry name" value="OmpA-like_sf"/>
</dbReference>
<dbReference type="SUPFAM" id="SSF103088">
    <property type="entry name" value="OmpA-like"/>
    <property type="match status" value="1"/>
</dbReference>
<dbReference type="Pfam" id="PF00691">
    <property type="entry name" value="OmpA"/>
    <property type="match status" value="1"/>
</dbReference>
<proteinExistence type="predicted"/>
<keyword evidence="8" id="KW-1185">Reference proteome</keyword>
<organism evidence="7 8">
    <name type="scientific">Novosphingobium anseongense</name>
    <dbReference type="NCBI Taxonomy" id="3133436"/>
    <lineage>
        <taxon>Bacteria</taxon>
        <taxon>Pseudomonadati</taxon>
        <taxon>Pseudomonadota</taxon>
        <taxon>Alphaproteobacteria</taxon>
        <taxon>Sphingomonadales</taxon>
        <taxon>Sphingomonadaceae</taxon>
        <taxon>Novosphingobium</taxon>
    </lineage>
</organism>
<feature type="domain" description="OmpA-like" evidence="6">
    <location>
        <begin position="235"/>
        <end position="349"/>
    </location>
</feature>
<dbReference type="CDD" id="cd07185">
    <property type="entry name" value="OmpA_C-like"/>
    <property type="match status" value="1"/>
</dbReference>
<accession>A0ABU8RVQ1</accession>
<evidence type="ECO:0000259" key="6">
    <source>
        <dbReference type="PROSITE" id="PS51123"/>
    </source>
</evidence>
<dbReference type="PRINTS" id="PR01021">
    <property type="entry name" value="OMPADOMAIN"/>
</dbReference>
<evidence type="ECO:0000256" key="5">
    <source>
        <dbReference type="SAM" id="MobiDB-lite"/>
    </source>
</evidence>
<name>A0ABU8RVQ1_9SPHN</name>
<dbReference type="PROSITE" id="PS51257">
    <property type="entry name" value="PROKAR_LIPOPROTEIN"/>
    <property type="match status" value="1"/>
</dbReference>
<evidence type="ECO:0000256" key="3">
    <source>
        <dbReference type="ARBA" id="ARBA00023237"/>
    </source>
</evidence>
<evidence type="ECO:0000313" key="7">
    <source>
        <dbReference type="EMBL" id="MEJ5976791.1"/>
    </source>
</evidence>
<keyword evidence="3" id="KW-0998">Cell outer membrane</keyword>
<reference evidence="7 8" key="1">
    <citation type="submission" date="2024-03" db="EMBL/GenBank/DDBJ databases">
        <authorList>
            <person name="Jo J.-H."/>
        </authorList>
    </citation>
    <scope>NUCLEOTIDE SEQUENCE [LARGE SCALE GENOMIC DNA]</scope>
    <source>
        <strain evidence="7 8">PS1R-30</strain>
    </source>
</reference>
<dbReference type="Proteomes" id="UP001361239">
    <property type="component" value="Unassembled WGS sequence"/>
</dbReference>
<feature type="region of interest" description="Disordered" evidence="5">
    <location>
        <begin position="319"/>
        <end position="349"/>
    </location>
</feature>
<evidence type="ECO:0000313" key="8">
    <source>
        <dbReference type="Proteomes" id="UP001361239"/>
    </source>
</evidence>
<comment type="subcellular location">
    <subcellularLocation>
        <location evidence="1">Cell outer membrane</location>
    </subcellularLocation>
</comment>
<evidence type="ECO:0000256" key="4">
    <source>
        <dbReference type="PROSITE-ProRule" id="PRU00473"/>
    </source>
</evidence>
<dbReference type="EMBL" id="JBBHJZ010000002">
    <property type="protein sequence ID" value="MEJ5976791.1"/>
    <property type="molecule type" value="Genomic_DNA"/>
</dbReference>
<protein>
    <submittedName>
        <fullName evidence="7">OmpA family protein</fullName>
    </submittedName>
</protein>
<sequence length="349" mass="37502">MKIDRPLLSAFAIVSIAALGACSKGGGEESAAAAASASATPSAAPPAAAAAAPAVGGFDPAAAPQGQNPPGAWPYFSLMDGYTRMTEENSPGNSAKAWLEDVKYERFEFFDGKKLIPVEGRAYVTRGLGTAASWFQIQKTYEALVKGLGGVTVWEGSGEVMENLKLKFADQRYRGEHLLQYDKMGVYMVRTPDRQIWVEVYQPWDDSKGYWLTVMETKPLELTARLLAAEEMKAALDKDGHVALYINFDTDKTAMKPDSAATVGEIVKLLTTNPGLKLEVQGHTDNAGTPAHNLTLSEGRASAVVGALMAQGITMNRLTPKGYGQTKPIADNASEDGRAKNRRVELVKK</sequence>
<keyword evidence="2 4" id="KW-0472">Membrane</keyword>
<dbReference type="PANTHER" id="PTHR30329">
    <property type="entry name" value="STATOR ELEMENT OF FLAGELLAR MOTOR COMPLEX"/>
    <property type="match status" value="1"/>
</dbReference>
<feature type="compositionally biased region" description="Basic and acidic residues" evidence="5">
    <location>
        <begin position="335"/>
        <end position="349"/>
    </location>
</feature>
<dbReference type="InterPro" id="IPR050330">
    <property type="entry name" value="Bact_OuterMem_StrucFunc"/>
</dbReference>
<dbReference type="InterPro" id="IPR006664">
    <property type="entry name" value="OMP_bac"/>
</dbReference>
<evidence type="ECO:0000256" key="2">
    <source>
        <dbReference type="ARBA" id="ARBA00023136"/>
    </source>
</evidence>
<evidence type="ECO:0000256" key="1">
    <source>
        <dbReference type="ARBA" id="ARBA00004442"/>
    </source>
</evidence>
<dbReference type="Gene3D" id="3.30.1330.60">
    <property type="entry name" value="OmpA-like domain"/>
    <property type="match status" value="1"/>
</dbReference>